<protein>
    <submittedName>
        <fullName evidence="1">Uncharacterized protein</fullName>
    </submittedName>
</protein>
<evidence type="ECO:0000313" key="1">
    <source>
        <dbReference type="EMBL" id="BBY46557.1"/>
    </source>
</evidence>
<dbReference type="EMBL" id="AP022591">
    <property type="protein sequence ID" value="BBY46557.1"/>
    <property type="molecule type" value="Genomic_DNA"/>
</dbReference>
<dbReference type="AlphaFoldDB" id="A0A7I7RPV2"/>
<gene>
    <name evidence="1" type="ORF">MCEL_48520</name>
</gene>
<sequence length="63" mass="6244">MPISAPDRPSRIAALPNVAAVEQMRISAARHNASPAPTHGPFTAATTGCGSARIACGSAAMAS</sequence>
<dbReference type="Proteomes" id="UP000466431">
    <property type="component" value="Chromosome"/>
</dbReference>
<reference evidence="1 2" key="1">
    <citation type="journal article" date="2019" name="Emerg. Microbes Infect.">
        <title>Comprehensive subspecies identification of 175 nontuberculous mycobacteria species based on 7547 genomic profiles.</title>
        <authorList>
            <person name="Matsumoto Y."/>
            <person name="Kinjo T."/>
            <person name="Motooka D."/>
            <person name="Nabeya D."/>
            <person name="Jung N."/>
            <person name="Uechi K."/>
            <person name="Horii T."/>
            <person name="Iida T."/>
            <person name="Fujita J."/>
            <person name="Nakamura S."/>
        </authorList>
    </citation>
    <scope>NUCLEOTIDE SEQUENCE [LARGE SCALE GENOMIC DNA]</scope>
    <source>
        <strain evidence="1 2">JCM 18439</strain>
    </source>
</reference>
<organism evidence="1 2">
    <name type="scientific">Mycolicibacterium celeriflavum</name>
    <name type="common">Mycobacterium celeriflavum</name>
    <dbReference type="NCBI Taxonomy" id="1249101"/>
    <lineage>
        <taxon>Bacteria</taxon>
        <taxon>Bacillati</taxon>
        <taxon>Actinomycetota</taxon>
        <taxon>Actinomycetes</taxon>
        <taxon>Mycobacteriales</taxon>
        <taxon>Mycobacteriaceae</taxon>
        <taxon>Mycolicibacterium</taxon>
    </lineage>
</organism>
<evidence type="ECO:0000313" key="2">
    <source>
        <dbReference type="Proteomes" id="UP000466431"/>
    </source>
</evidence>
<proteinExistence type="predicted"/>
<name>A0A7I7RPV2_MYCCF</name>
<keyword evidence="2" id="KW-1185">Reference proteome</keyword>
<dbReference type="KEGG" id="mcee:MCEL_48520"/>
<accession>A0A7I7RPV2</accession>